<dbReference type="GO" id="GO:0000139">
    <property type="term" value="C:Golgi membrane"/>
    <property type="evidence" value="ECO:0007669"/>
    <property type="project" value="UniProtKB-SubCell"/>
</dbReference>
<dbReference type="InterPro" id="IPR045176">
    <property type="entry name" value="Got1"/>
</dbReference>
<dbReference type="PANTHER" id="PTHR21493">
    <property type="entry name" value="CGI-141-RELATED/LIPASE CONTAINING PROTEIN"/>
    <property type="match status" value="1"/>
</dbReference>
<dbReference type="PANTHER" id="PTHR21493:SF9">
    <property type="entry name" value="GOLGI TRANSPORT PROTEIN 1-RELATED"/>
    <property type="match status" value="1"/>
</dbReference>
<evidence type="ECO:0000256" key="1">
    <source>
        <dbReference type="ARBA" id="ARBA00004653"/>
    </source>
</evidence>
<dbReference type="AlphaFoldDB" id="A0A7S3JN59"/>
<evidence type="ECO:0000256" key="5">
    <source>
        <dbReference type="ARBA" id="ARBA00023136"/>
    </source>
</evidence>
<dbReference type="GO" id="GO:0006888">
    <property type="term" value="P:endoplasmic reticulum to Golgi vesicle-mediated transport"/>
    <property type="evidence" value="ECO:0007669"/>
    <property type="project" value="InterPro"/>
</dbReference>
<evidence type="ECO:0000256" key="4">
    <source>
        <dbReference type="ARBA" id="ARBA00023034"/>
    </source>
</evidence>
<feature type="transmembrane region" description="Helical" evidence="7">
    <location>
        <begin position="12"/>
        <end position="28"/>
    </location>
</feature>
<dbReference type="GO" id="GO:0005829">
    <property type="term" value="C:cytosol"/>
    <property type="evidence" value="ECO:0007669"/>
    <property type="project" value="GOC"/>
</dbReference>
<proteinExistence type="inferred from homology"/>
<feature type="transmembrane region" description="Helical" evidence="7">
    <location>
        <begin position="88"/>
        <end position="108"/>
    </location>
</feature>
<feature type="transmembrane region" description="Helical" evidence="7">
    <location>
        <begin position="64"/>
        <end position="82"/>
    </location>
</feature>
<keyword evidence="5 7" id="KW-0472">Membrane</keyword>
<keyword evidence="3 7" id="KW-1133">Transmembrane helix</keyword>
<dbReference type="EMBL" id="HBIJ01000581">
    <property type="protein sequence ID" value="CAE0359712.1"/>
    <property type="molecule type" value="Transcribed_RNA"/>
</dbReference>
<evidence type="ECO:0008006" key="9">
    <source>
        <dbReference type="Google" id="ProtNLM"/>
    </source>
</evidence>
<protein>
    <recommendedName>
        <fullName evidence="9">Vesicle transport protein</fullName>
    </recommendedName>
</protein>
<comment type="similarity">
    <text evidence="6">Belongs to the GOT1 family.</text>
</comment>
<evidence type="ECO:0000256" key="6">
    <source>
        <dbReference type="ARBA" id="ARBA00025799"/>
    </source>
</evidence>
<evidence type="ECO:0000256" key="2">
    <source>
        <dbReference type="ARBA" id="ARBA00022692"/>
    </source>
</evidence>
<reference evidence="8" key="1">
    <citation type="submission" date="2021-01" db="EMBL/GenBank/DDBJ databases">
        <authorList>
            <person name="Corre E."/>
            <person name="Pelletier E."/>
            <person name="Niang G."/>
            <person name="Scheremetjew M."/>
            <person name="Finn R."/>
            <person name="Kale V."/>
            <person name="Holt S."/>
            <person name="Cochrane G."/>
            <person name="Meng A."/>
            <person name="Brown T."/>
            <person name="Cohen L."/>
        </authorList>
    </citation>
    <scope>NUCLEOTIDE SEQUENCE</scope>
    <source>
        <strain evidence="8">CCMP1510</strain>
    </source>
</reference>
<dbReference type="GO" id="GO:0042147">
    <property type="term" value="P:retrograde transport, endosome to Golgi"/>
    <property type="evidence" value="ECO:0007669"/>
    <property type="project" value="InterPro"/>
</dbReference>
<keyword evidence="2 7" id="KW-0812">Transmembrane</keyword>
<feature type="transmembrane region" description="Helical" evidence="7">
    <location>
        <begin position="34"/>
        <end position="52"/>
    </location>
</feature>
<organism evidence="8">
    <name type="scientific">Aureoumbra lagunensis</name>
    <dbReference type="NCBI Taxonomy" id="44058"/>
    <lineage>
        <taxon>Eukaryota</taxon>
        <taxon>Sar</taxon>
        <taxon>Stramenopiles</taxon>
        <taxon>Ochrophyta</taxon>
        <taxon>Pelagophyceae</taxon>
        <taxon>Pelagomonadales</taxon>
        <taxon>Aureoumbra</taxon>
    </lineage>
</organism>
<dbReference type="Pfam" id="PF04178">
    <property type="entry name" value="Got1"/>
    <property type="match status" value="1"/>
</dbReference>
<gene>
    <name evidence="8" type="ORF">ALAG00032_LOCUS441</name>
</gene>
<evidence type="ECO:0000256" key="7">
    <source>
        <dbReference type="SAM" id="Phobius"/>
    </source>
</evidence>
<accession>A0A7S3JN59</accession>
<dbReference type="InterPro" id="IPR007305">
    <property type="entry name" value="Vesicle_transpt_Got1/SFT2"/>
</dbReference>
<name>A0A7S3JN59_9STRA</name>
<comment type="subcellular location">
    <subcellularLocation>
        <location evidence="1">Golgi apparatus membrane</location>
        <topology evidence="1">Multi-pass membrane protein</topology>
    </subcellularLocation>
</comment>
<evidence type="ECO:0000256" key="3">
    <source>
        <dbReference type="ARBA" id="ARBA00022989"/>
    </source>
</evidence>
<evidence type="ECO:0000313" key="8">
    <source>
        <dbReference type="EMBL" id="CAE0359712.1"/>
    </source>
</evidence>
<keyword evidence="4" id="KW-0333">Golgi apparatus</keyword>
<sequence>MFSDNQKIGTSLLGLGFLFLALGVMFLFDKFLLSLGNIMFLAGLLITMGFSRSIRFFRKKIRDCGIRGVGCFFLGVSLVLIFRRPMLGMILESFGFLNLFANFFPIALQAMRQMPVIGPILDTPGISSIADKIAGVDQRRARSWA</sequence>